<dbReference type="GO" id="GO:0000160">
    <property type="term" value="P:phosphorelay signal transduction system"/>
    <property type="evidence" value="ECO:0007669"/>
    <property type="project" value="UniProtKB-KW"/>
</dbReference>
<keyword evidence="4" id="KW-0805">Transcription regulation</keyword>
<evidence type="ECO:0000256" key="7">
    <source>
        <dbReference type="ARBA" id="ARBA00023242"/>
    </source>
</evidence>
<dbReference type="AlphaFoldDB" id="A0A8T0W1N8"/>
<keyword evidence="12" id="KW-1185">Reference proteome</keyword>
<feature type="domain" description="Response regulatory" evidence="10">
    <location>
        <begin position="80"/>
        <end position="198"/>
    </location>
</feature>
<evidence type="ECO:0000256" key="8">
    <source>
        <dbReference type="PROSITE-ProRule" id="PRU00169"/>
    </source>
</evidence>
<feature type="compositionally biased region" description="Basic and acidic residues" evidence="9">
    <location>
        <begin position="346"/>
        <end position="359"/>
    </location>
</feature>
<gene>
    <name evidence="11" type="ORF">PVAP13_2NG610075</name>
</gene>
<evidence type="ECO:0000313" key="12">
    <source>
        <dbReference type="Proteomes" id="UP000823388"/>
    </source>
</evidence>
<evidence type="ECO:0000256" key="9">
    <source>
        <dbReference type="SAM" id="MobiDB-lite"/>
    </source>
</evidence>
<accession>A0A8T0W1N8</accession>
<dbReference type="GO" id="GO:0005634">
    <property type="term" value="C:nucleus"/>
    <property type="evidence" value="ECO:0007669"/>
    <property type="project" value="UniProtKB-SubCell"/>
</dbReference>
<evidence type="ECO:0000256" key="5">
    <source>
        <dbReference type="ARBA" id="ARBA00023108"/>
    </source>
</evidence>
<sequence length="477" mass="52137">MEGARQQPGVDGPFLRDARLLGNGAVGVAGDYGLQQGEDDLRSSDPDGPLSGPTAGLQQGDMENHQQVCWERVLQKKTIKVLLVESDDSTRQVVSALLRHCMYEVIPAENGQQAWSYLEDMQNSIDLVLAEVFMPGVSGISLLSRIMSHNICKNIPMIMMSSNDAMGTVFKCLSKGAVDFLVKPIRKNELKNLWQHVWRRCHSSSGSGSESGIQTQECAKSKSGDESDNNSGSNEDEDDDDASMGLNARDGSDNGSGTQAQSSWTKRAVEIDSPQAMSPDQLADPPDSTCAQVIHPKSEICSNRWLPGTNSRNFKKQKDTNDVGKDLEIGAPRNLNMDRQSSPNERPIKPAENNSKESMMENLEEPTVRAADLIGSMAKNMDAHQAAKAADAPNCSSKVPEGKDMNRDNVSPLLELSLKRSRSSADCANTVQDEQRNILRRSDPSAFTRCTIHLWLPIKVGQDLSGAVRRMITALKL</sequence>
<proteinExistence type="inferred from homology"/>
<comment type="caution">
    <text evidence="8">Lacks conserved residue(s) required for the propagation of feature annotation.</text>
</comment>
<dbReference type="SUPFAM" id="SSF52172">
    <property type="entry name" value="CheY-like"/>
    <property type="match status" value="1"/>
</dbReference>
<organism evidence="11 12">
    <name type="scientific">Panicum virgatum</name>
    <name type="common">Blackwell switchgrass</name>
    <dbReference type="NCBI Taxonomy" id="38727"/>
    <lineage>
        <taxon>Eukaryota</taxon>
        <taxon>Viridiplantae</taxon>
        <taxon>Streptophyta</taxon>
        <taxon>Embryophyta</taxon>
        <taxon>Tracheophyta</taxon>
        <taxon>Spermatophyta</taxon>
        <taxon>Magnoliopsida</taxon>
        <taxon>Liliopsida</taxon>
        <taxon>Poales</taxon>
        <taxon>Poaceae</taxon>
        <taxon>PACMAD clade</taxon>
        <taxon>Panicoideae</taxon>
        <taxon>Panicodae</taxon>
        <taxon>Paniceae</taxon>
        <taxon>Panicinae</taxon>
        <taxon>Panicum</taxon>
        <taxon>Panicum sect. Hiantes</taxon>
    </lineage>
</organism>
<keyword evidence="6" id="KW-0804">Transcription</keyword>
<keyword evidence="7" id="KW-0539">Nucleus</keyword>
<protein>
    <recommendedName>
        <fullName evidence="10">Response regulatory domain-containing protein</fullName>
    </recommendedName>
</protein>
<feature type="region of interest" description="Disordered" evidence="9">
    <location>
        <begin position="302"/>
        <end position="362"/>
    </location>
</feature>
<dbReference type="PANTHER" id="PTHR43874:SF64">
    <property type="entry name" value="TWO-COMPONENT RESPONSE REGULATOR-LIKE PRR37"/>
    <property type="match status" value="1"/>
</dbReference>
<keyword evidence="3" id="KW-0902">Two-component regulatory system</keyword>
<evidence type="ECO:0000256" key="1">
    <source>
        <dbReference type="ARBA" id="ARBA00004123"/>
    </source>
</evidence>
<dbReference type="PANTHER" id="PTHR43874">
    <property type="entry name" value="TWO-COMPONENT RESPONSE REGULATOR"/>
    <property type="match status" value="1"/>
</dbReference>
<dbReference type="Pfam" id="PF00072">
    <property type="entry name" value="Response_reg"/>
    <property type="match status" value="1"/>
</dbReference>
<dbReference type="EMBL" id="CM029040">
    <property type="protein sequence ID" value="KAG2639294.1"/>
    <property type="molecule type" value="Genomic_DNA"/>
</dbReference>
<evidence type="ECO:0000256" key="4">
    <source>
        <dbReference type="ARBA" id="ARBA00023015"/>
    </source>
</evidence>
<evidence type="ECO:0000256" key="6">
    <source>
        <dbReference type="ARBA" id="ARBA00023163"/>
    </source>
</evidence>
<evidence type="ECO:0000313" key="11">
    <source>
        <dbReference type="EMBL" id="KAG2639294.1"/>
    </source>
</evidence>
<evidence type="ECO:0000256" key="3">
    <source>
        <dbReference type="ARBA" id="ARBA00023012"/>
    </source>
</evidence>
<dbReference type="GO" id="GO:0048511">
    <property type="term" value="P:rhythmic process"/>
    <property type="evidence" value="ECO:0007669"/>
    <property type="project" value="UniProtKB-KW"/>
</dbReference>
<feature type="compositionally biased region" description="Basic and acidic residues" evidence="9">
    <location>
        <begin position="316"/>
        <end position="328"/>
    </location>
</feature>
<keyword evidence="5" id="KW-0090">Biological rhythms</keyword>
<feature type="compositionally biased region" description="Low complexity" evidence="9">
    <location>
        <begin position="203"/>
        <end position="212"/>
    </location>
</feature>
<name>A0A8T0W1N8_PANVG</name>
<feature type="region of interest" description="Disordered" evidence="9">
    <location>
        <begin position="31"/>
        <end position="62"/>
    </location>
</feature>
<comment type="similarity">
    <text evidence="2">Belongs to the ARR-like family.</text>
</comment>
<evidence type="ECO:0000259" key="10">
    <source>
        <dbReference type="PROSITE" id="PS50110"/>
    </source>
</evidence>
<comment type="caution">
    <text evidence="11">The sequence shown here is derived from an EMBL/GenBank/DDBJ whole genome shotgun (WGS) entry which is preliminary data.</text>
</comment>
<comment type="subcellular location">
    <subcellularLocation>
        <location evidence="1">Nucleus</location>
    </subcellularLocation>
</comment>
<dbReference type="SMART" id="SM00448">
    <property type="entry name" value="REC"/>
    <property type="match status" value="1"/>
</dbReference>
<dbReference type="CDD" id="cd17582">
    <property type="entry name" value="psREC_PRR"/>
    <property type="match status" value="1"/>
</dbReference>
<dbReference type="InterPro" id="IPR045279">
    <property type="entry name" value="ARR-like"/>
</dbReference>
<reference evidence="11" key="1">
    <citation type="submission" date="2020-05" db="EMBL/GenBank/DDBJ databases">
        <title>WGS assembly of Panicum virgatum.</title>
        <authorList>
            <person name="Lovell J.T."/>
            <person name="Jenkins J."/>
            <person name="Shu S."/>
            <person name="Juenger T.E."/>
            <person name="Schmutz J."/>
        </authorList>
    </citation>
    <scope>NUCLEOTIDE SEQUENCE</scope>
    <source>
        <strain evidence="11">AP13</strain>
    </source>
</reference>
<dbReference type="InterPro" id="IPR001789">
    <property type="entry name" value="Sig_transdc_resp-reg_receiver"/>
</dbReference>
<dbReference type="InterPro" id="IPR011006">
    <property type="entry name" value="CheY-like_superfamily"/>
</dbReference>
<dbReference type="FunFam" id="3.40.50.2300:FF:000214">
    <property type="entry name" value="Two-component response regulator-like PRR37"/>
    <property type="match status" value="1"/>
</dbReference>
<feature type="compositionally biased region" description="Polar residues" evidence="9">
    <location>
        <begin position="253"/>
        <end position="265"/>
    </location>
</feature>
<evidence type="ECO:0000256" key="2">
    <source>
        <dbReference type="ARBA" id="ARBA00010330"/>
    </source>
</evidence>
<dbReference type="GO" id="GO:0009736">
    <property type="term" value="P:cytokinin-activated signaling pathway"/>
    <property type="evidence" value="ECO:0007669"/>
    <property type="project" value="InterPro"/>
</dbReference>
<feature type="region of interest" description="Disordered" evidence="9">
    <location>
        <begin position="387"/>
        <end position="409"/>
    </location>
</feature>
<dbReference type="Proteomes" id="UP000823388">
    <property type="component" value="Chromosome 2N"/>
</dbReference>
<feature type="region of interest" description="Disordered" evidence="9">
    <location>
        <begin position="203"/>
        <end position="266"/>
    </location>
</feature>
<dbReference type="PROSITE" id="PS50110">
    <property type="entry name" value="RESPONSE_REGULATORY"/>
    <property type="match status" value="1"/>
</dbReference>
<dbReference type="EMBL" id="CM029040">
    <property type="protein sequence ID" value="KAG2639299.1"/>
    <property type="molecule type" value="Genomic_DNA"/>
</dbReference>
<dbReference type="Gene3D" id="3.40.50.2300">
    <property type="match status" value="1"/>
</dbReference>